<evidence type="ECO:0000313" key="8">
    <source>
        <dbReference type="Proteomes" id="UP000236413"/>
    </source>
</evidence>
<protein>
    <submittedName>
        <fullName evidence="7">Lysine transporter LysE</fullName>
    </submittedName>
</protein>
<keyword evidence="4 6" id="KW-1133">Transmembrane helix</keyword>
<evidence type="ECO:0000313" key="7">
    <source>
        <dbReference type="EMBL" id="PWN59299.1"/>
    </source>
</evidence>
<dbReference type="GO" id="GO:0033228">
    <property type="term" value="P:cysteine export across plasma membrane"/>
    <property type="evidence" value="ECO:0007669"/>
    <property type="project" value="TreeGrafter"/>
</dbReference>
<evidence type="ECO:0000256" key="2">
    <source>
        <dbReference type="ARBA" id="ARBA00022475"/>
    </source>
</evidence>
<dbReference type="PANTHER" id="PTHR30086">
    <property type="entry name" value="ARGININE EXPORTER PROTEIN ARGO"/>
    <property type="match status" value="1"/>
</dbReference>
<feature type="transmembrane region" description="Helical" evidence="6">
    <location>
        <begin position="39"/>
        <end position="61"/>
    </location>
</feature>
<dbReference type="GO" id="GO:0015171">
    <property type="term" value="F:amino acid transmembrane transporter activity"/>
    <property type="evidence" value="ECO:0007669"/>
    <property type="project" value="TreeGrafter"/>
</dbReference>
<dbReference type="InterPro" id="IPR001123">
    <property type="entry name" value="LeuE-type"/>
</dbReference>
<feature type="transmembrane region" description="Helical" evidence="6">
    <location>
        <begin position="176"/>
        <end position="196"/>
    </location>
</feature>
<sequence length="197" mass="22540">MWFSFFIYSVLTALLPGPNNILALNSSMKSGYKNSKTLLFGIYSGFTAVMILAAFFTEFILNSYSFLLDYLKYLGAVYLLYLAWSVMSGKPSELHVEKEESVSKATADFWKGFFLQFVNVKIIIYGITAFSSFIFPQFQELWIILIFALFLSLIGNSATWIWAITGERLHLFLNKHYKIINIVMGILLLYCAVSLFL</sequence>
<evidence type="ECO:0000256" key="1">
    <source>
        <dbReference type="ARBA" id="ARBA00004651"/>
    </source>
</evidence>
<gene>
    <name evidence="7" type="ORF">C1634_018465</name>
</gene>
<comment type="subcellular location">
    <subcellularLocation>
        <location evidence="1">Cell membrane</location>
        <topology evidence="1">Multi-pass membrane protein</topology>
    </subcellularLocation>
</comment>
<proteinExistence type="predicted"/>
<dbReference type="PANTHER" id="PTHR30086:SF20">
    <property type="entry name" value="ARGININE EXPORTER PROTEIN ARGO-RELATED"/>
    <property type="match status" value="1"/>
</dbReference>
<reference evidence="7 8" key="1">
    <citation type="submission" date="2018-04" db="EMBL/GenBank/DDBJ databases">
        <title>Chryseobacterium oncorhynchi 701B-08T from rainbow trout, and Chryseobacterium viscerum 687B-08T from diseased fish.</title>
        <authorList>
            <person name="Jeong J.-J."/>
            <person name="Lee Y.J."/>
            <person name="Pathiraja D."/>
            <person name="Park B."/>
            <person name="Choi I.-G."/>
            <person name="Kim K.D."/>
        </authorList>
    </citation>
    <scope>NUCLEOTIDE SEQUENCE [LARGE SCALE GENOMIC DNA]</scope>
    <source>
        <strain evidence="7 8">687B-08</strain>
    </source>
</reference>
<keyword evidence="2" id="KW-1003">Cell membrane</keyword>
<keyword evidence="5 6" id="KW-0472">Membrane</keyword>
<dbReference type="RefSeq" id="WP_103235208.1">
    <property type="nucleotide sequence ID" value="NZ_PPEG02000008.1"/>
</dbReference>
<accession>A0A316WE16</accession>
<evidence type="ECO:0000256" key="3">
    <source>
        <dbReference type="ARBA" id="ARBA00022692"/>
    </source>
</evidence>
<evidence type="ECO:0000256" key="5">
    <source>
        <dbReference type="ARBA" id="ARBA00023136"/>
    </source>
</evidence>
<dbReference type="AlphaFoldDB" id="A0A316WE16"/>
<dbReference type="EMBL" id="PPEG02000008">
    <property type="protein sequence ID" value="PWN59299.1"/>
    <property type="molecule type" value="Genomic_DNA"/>
</dbReference>
<evidence type="ECO:0000256" key="4">
    <source>
        <dbReference type="ARBA" id="ARBA00022989"/>
    </source>
</evidence>
<dbReference type="Pfam" id="PF01810">
    <property type="entry name" value="LysE"/>
    <property type="match status" value="1"/>
</dbReference>
<feature type="transmembrane region" description="Helical" evidence="6">
    <location>
        <begin position="113"/>
        <end position="135"/>
    </location>
</feature>
<evidence type="ECO:0000256" key="6">
    <source>
        <dbReference type="SAM" id="Phobius"/>
    </source>
</evidence>
<name>A0A316WE16_9FLAO</name>
<dbReference type="Proteomes" id="UP000236413">
    <property type="component" value="Unassembled WGS sequence"/>
</dbReference>
<keyword evidence="3 6" id="KW-0812">Transmembrane</keyword>
<organism evidence="7 8">
    <name type="scientific">Chryseobacterium viscerum</name>
    <dbReference type="NCBI Taxonomy" id="1037377"/>
    <lineage>
        <taxon>Bacteria</taxon>
        <taxon>Pseudomonadati</taxon>
        <taxon>Bacteroidota</taxon>
        <taxon>Flavobacteriia</taxon>
        <taxon>Flavobacteriales</taxon>
        <taxon>Weeksellaceae</taxon>
        <taxon>Chryseobacterium group</taxon>
        <taxon>Chryseobacterium</taxon>
    </lineage>
</organism>
<feature type="transmembrane region" description="Helical" evidence="6">
    <location>
        <begin position="142"/>
        <end position="164"/>
    </location>
</feature>
<dbReference type="GO" id="GO:0005886">
    <property type="term" value="C:plasma membrane"/>
    <property type="evidence" value="ECO:0007669"/>
    <property type="project" value="UniProtKB-SubCell"/>
</dbReference>
<feature type="transmembrane region" description="Helical" evidence="6">
    <location>
        <begin position="70"/>
        <end position="87"/>
    </location>
</feature>
<comment type="caution">
    <text evidence="7">The sequence shown here is derived from an EMBL/GenBank/DDBJ whole genome shotgun (WGS) entry which is preliminary data.</text>
</comment>